<protein>
    <recommendedName>
        <fullName evidence="1">Anaphase-promoting complex subunit 2</fullName>
    </recommendedName>
</protein>
<dbReference type="InterPro" id="IPR016158">
    <property type="entry name" value="Cullin_homology"/>
</dbReference>
<keyword evidence="2" id="KW-0132">Cell division</keyword>
<dbReference type="Pfam" id="PF08672">
    <property type="entry name" value="ANAPC2"/>
    <property type="match status" value="1"/>
</dbReference>
<dbReference type="Gene3D" id="1.20.1310.10">
    <property type="entry name" value="Cullin Repeats"/>
    <property type="match status" value="1"/>
</dbReference>
<comment type="caution">
    <text evidence="8">The sequence shown here is derived from an EMBL/GenBank/DDBJ whole genome shotgun (WGS) entry which is preliminary data.</text>
</comment>
<reference evidence="8" key="1">
    <citation type="submission" date="2021-03" db="EMBL/GenBank/DDBJ databases">
        <title>Comparative genomics and phylogenomic investigation of the class Geoglossomycetes provide insights into ecological specialization and systematics.</title>
        <authorList>
            <person name="Melie T."/>
            <person name="Pirro S."/>
            <person name="Miller A.N."/>
            <person name="Quandt A."/>
        </authorList>
    </citation>
    <scope>NUCLEOTIDE SEQUENCE</scope>
    <source>
        <strain evidence="8">GBOQ0MN5Z8</strain>
    </source>
</reference>
<keyword evidence="4" id="KW-0833">Ubl conjugation pathway</keyword>
<organism evidence="8 9">
    <name type="scientific">Glutinoglossum americanum</name>
    <dbReference type="NCBI Taxonomy" id="1670608"/>
    <lineage>
        <taxon>Eukaryota</taxon>
        <taxon>Fungi</taxon>
        <taxon>Dikarya</taxon>
        <taxon>Ascomycota</taxon>
        <taxon>Pezizomycotina</taxon>
        <taxon>Geoglossomycetes</taxon>
        <taxon>Geoglossales</taxon>
        <taxon>Geoglossaceae</taxon>
        <taxon>Glutinoglossum</taxon>
    </lineage>
</organism>
<dbReference type="GO" id="GO:0070979">
    <property type="term" value="P:protein K11-linked ubiquitination"/>
    <property type="evidence" value="ECO:0007669"/>
    <property type="project" value="TreeGrafter"/>
</dbReference>
<feature type="domain" description="Cullin family profile" evidence="7">
    <location>
        <begin position="601"/>
        <end position="815"/>
    </location>
</feature>
<dbReference type="GO" id="GO:0005680">
    <property type="term" value="C:anaphase-promoting complex"/>
    <property type="evidence" value="ECO:0007669"/>
    <property type="project" value="TreeGrafter"/>
</dbReference>
<accession>A0A9P8L4A4</accession>
<dbReference type="SUPFAM" id="SSF46785">
    <property type="entry name" value="Winged helix' DNA-binding domain"/>
    <property type="match status" value="1"/>
</dbReference>
<comment type="similarity">
    <text evidence="6">Belongs to the cullin family.</text>
</comment>
<evidence type="ECO:0000259" key="7">
    <source>
        <dbReference type="PROSITE" id="PS50069"/>
    </source>
</evidence>
<evidence type="ECO:0000256" key="6">
    <source>
        <dbReference type="PROSITE-ProRule" id="PRU00330"/>
    </source>
</evidence>
<gene>
    <name evidence="8" type="ORF">FGG08_002721</name>
</gene>
<keyword evidence="3" id="KW-0498">Mitosis</keyword>
<dbReference type="InterPro" id="IPR036388">
    <property type="entry name" value="WH-like_DNA-bd_sf"/>
</dbReference>
<dbReference type="InterPro" id="IPR036317">
    <property type="entry name" value="Cullin_homology_sf"/>
</dbReference>
<dbReference type="SMART" id="SM01013">
    <property type="entry name" value="APC2"/>
    <property type="match status" value="1"/>
</dbReference>
<dbReference type="AlphaFoldDB" id="A0A9P8L4A4"/>
<dbReference type="InterPro" id="IPR044554">
    <property type="entry name" value="ANAPC2"/>
</dbReference>
<dbReference type="SUPFAM" id="SSF75632">
    <property type="entry name" value="Cullin homology domain"/>
    <property type="match status" value="1"/>
</dbReference>
<dbReference type="EMBL" id="JAGHQL010000043">
    <property type="protein sequence ID" value="KAH0542952.1"/>
    <property type="molecule type" value="Genomic_DNA"/>
</dbReference>
<dbReference type="GO" id="GO:0051301">
    <property type="term" value="P:cell division"/>
    <property type="evidence" value="ECO:0007669"/>
    <property type="project" value="UniProtKB-KW"/>
</dbReference>
<dbReference type="InterPro" id="IPR059120">
    <property type="entry name" value="Cullin-like_AB"/>
</dbReference>
<dbReference type="GO" id="GO:0031625">
    <property type="term" value="F:ubiquitin protein ligase binding"/>
    <property type="evidence" value="ECO:0007669"/>
    <property type="project" value="InterPro"/>
</dbReference>
<evidence type="ECO:0000256" key="3">
    <source>
        <dbReference type="ARBA" id="ARBA00022776"/>
    </source>
</evidence>
<sequence length="939" mass="105745">MFLMQSRKRIFSSVFPDSDSSYTVPTPVATPVTSFTAPGQSLGSAQTELPTFAQSSTSSIVAEHIIWNRAWHTATSFLSLPNEPITFQTLDLGTEVLPATWHKQSQPEALEAIRYLLFAFKQSPSGGLSNGDDLVDWYIHEVRMHFLAFVRPGIHLVRSLILPPFEILAKQLLRPAPFAQKVYQDPLSRFIFTALELLYHSDAARIEIEQAESKFKRDLHAIITYSLPHEEFSTILAKTLTKEGTTILGIASENNARDRQANRDDDEAFLNVEMDMETKRDLRTDAEGARRLGQNFEDNQPPGVLEARNRVLDIGRRLQEVGLGSVKGERVLAEVMNKLMSEYIIKTFAGQWQSPSTVTARLKTWMEDEFGRLVIEMLNCFSDNPEKPMEFEEHESVEEEQSDLLFTFGDAEKWSEMGVGRLGRLRISELFEIVVDWDSSMGAIEDLKSYTTTPQTRSYLIGAFASVLSQRLLHPGASTKEILQVYISLIRAFSLLDPKGVLLDRISRPIRRYLKDREDTVKVIVAGLLAYPGDEISQNTSSATEVLVELAVELDKANEAGGQEIGDTGDLDWDDMQWVPDPIDAGPEYRKSKASDVIGSLISLYDSKDVFVKEFQNIMGDRLLKKDPDFEKEMRVLELLKIRFGEGALQACEVMLRDVLDSKRVDTVIRADQNLHLNKLHLSKPATHLSPQTPHAPELHAKILSRLFWPSLHEETFAVPLAISELQERYERGFETLKQSRKLTWLPALGQVTVELDLQDRIVTEEVQTWQASVIYAFQDPDASESTEIKRTVQELTTQLNMGEGLVRNALTFWVGRLVLKEVEKDTFKVLETLDQDETGKETVEAAVAAAAEAEASSAVTALKSNEEAQMENMKVYWQFIVGMLTNQGAMPLQGIIMMLKMAVPGGFPFSTEELREFLSLMVNDGKLEVSGGNYKIKH</sequence>
<dbReference type="PROSITE" id="PS50069">
    <property type="entry name" value="CULLIN_2"/>
    <property type="match status" value="1"/>
</dbReference>
<dbReference type="InterPro" id="IPR014786">
    <property type="entry name" value="ANAPC2_C"/>
</dbReference>
<dbReference type="PANTHER" id="PTHR45957">
    <property type="entry name" value="ANAPHASE-PROMOTING COMPLEX SUBUNIT 2"/>
    <property type="match status" value="1"/>
</dbReference>
<evidence type="ECO:0000256" key="4">
    <source>
        <dbReference type="ARBA" id="ARBA00022786"/>
    </source>
</evidence>
<dbReference type="FunFam" id="1.20.1310.10:FF:000033">
    <property type="entry name" value="Anaphase-promoting complex subunit ApcB"/>
    <property type="match status" value="1"/>
</dbReference>
<dbReference type="PANTHER" id="PTHR45957:SF1">
    <property type="entry name" value="ANAPHASE-PROMOTING COMPLEX SUBUNIT 2"/>
    <property type="match status" value="1"/>
</dbReference>
<dbReference type="Pfam" id="PF26557">
    <property type="entry name" value="Cullin_AB"/>
    <property type="match status" value="1"/>
</dbReference>
<keyword evidence="9" id="KW-1185">Reference proteome</keyword>
<evidence type="ECO:0000256" key="2">
    <source>
        <dbReference type="ARBA" id="ARBA00022618"/>
    </source>
</evidence>
<keyword evidence="5" id="KW-0131">Cell cycle</keyword>
<dbReference type="InterPro" id="IPR036390">
    <property type="entry name" value="WH_DNA-bd_sf"/>
</dbReference>
<evidence type="ECO:0000313" key="8">
    <source>
        <dbReference type="EMBL" id="KAH0542952.1"/>
    </source>
</evidence>
<dbReference type="InterPro" id="IPR057975">
    <property type="entry name" value="TPR_ANAPC2"/>
</dbReference>
<dbReference type="Proteomes" id="UP000698800">
    <property type="component" value="Unassembled WGS sequence"/>
</dbReference>
<name>A0A9P8L4A4_9PEZI</name>
<dbReference type="OrthoDB" id="5581181at2759"/>
<evidence type="ECO:0000256" key="5">
    <source>
        <dbReference type="ARBA" id="ARBA00023306"/>
    </source>
</evidence>
<dbReference type="Pfam" id="PF25773">
    <property type="entry name" value="TPR_ANAPC2"/>
    <property type="match status" value="1"/>
</dbReference>
<dbReference type="Gene3D" id="3.30.230.130">
    <property type="entry name" value="Cullin, Chain C, Domain 2"/>
    <property type="match status" value="1"/>
</dbReference>
<evidence type="ECO:0000313" key="9">
    <source>
        <dbReference type="Proteomes" id="UP000698800"/>
    </source>
</evidence>
<proteinExistence type="inferred from homology"/>
<dbReference type="GO" id="GO:0007091">
    <property type="term" value="P:metaphase/anaphase transition of mitotic cell cycle"/>
    <property type="evidence" value="ECO:0007669"/>
    <property type="project" value="TreeGrafter"/>
</dbReference>
<evidence type="ECO:0000256" key="1">
    <source>
        <dbReference type="ARBA" id="ARBA00016068"/>
    </source>
</evidence>
<dbReference type="Gene3D" id="1.10.10.10">
    <property type="entry name" value="Winged helix-like DNA-binding domain superfamily/Winged helix DNA-binding domain"/>
    <property type="match status" value="1"/>
</dbReference>
<dbReference type="SMART" id="SM00182">
    <property type="entry name" value="CULLIN"/>
    <property type="match status" value="1"/>
</dbReference>
<dbReference type="FunFam" id="1.10.10.10:FF:000409">
    <property type="entry name" value="Anaphase-promoting complex subunit ApcB"/>
    <property type="match status" value="1"/>
</dbReference>
<dbReference type="GO" id="GO:0006511">
    <property type="term" value="P:ubiquitin-dependent protein catabolic process"/>
    <property type="evidence" value="ECO:0007669"/>
    <property type="project" value="InterPro"/>
</dbReference>